<keyword evidence="8 13" id="KW-0238">DNA-binding</keyword>
<evidence type="ECO:0000256" key="4">
    <source>
        <dbReference type="ARBA" id="ARBA00022741"/>
    </source>
</evidence>
<keyword evidence="6 13" id="KW-0347">Helicase</keyword>
<comment type="similarity">
    <text evidence="1 13">Belongs to the helicase family. DnaB subfamily.</text>
</comment>
<evidence type="ECO:0000256" key="8">
    <source>
        <dbReference type="ARBA" id="ARBA00023125"/>
    </source>
</evidence>
<evidence type="ECO:0000256" key="3">
    <source>
        <dbReference type="ARBA" id="ARBA00022705"/>
    </source>
</evidence>
<dbReference type="GO" id="GO:0043139">
    <property type="term" value="F:5'-3' DNA helicase activity"/>
    <property type="evidence" value="ECO:0007669"/>
    <property type="project" value="UniProtKB-EC"/>
</dbReference>
<dbReference type="PANTHER" id="PTHR30153:SF2">
    <property type="entry name" value="REPLICATIVE DNA HELICASE"/>
    <property type="match status" value="1"/>
</dbReference>
<evidence type="ECO:0000256" key="11">
    <source>
        <dbReference type="ARBA" id="ARBA00048954"/>
    </source>
</evidence>
<gene>
    <name evidence="16" type="ORF">A7X83_15745</name>
</gene>
<comment type="catalytic activity">
    <reaction evidence="11 13">
        <text>ATP + H2O = ADP + phosphate + H(+)</text>
        <dbReference type="Rhea" id="RHEA:13065"/>
        <dbReference type="ChEBI" id="CHEBI:15377"/>
        <dbReference type="ChEBI" id="CHEBI:15378"/>
        <dbReference type="ChEBI" id="CHEBI:30616"/>
        <dbReference type="ChEBI" id="CHEBI:43474"/>
        <dbReference type="ChEBI" id="CHEBI:456216"/>
        <dbReference type="EC" id="5.6.2.3"/>
    </reaction>
</comment>
<feature type="region of interest" description="Disordered" evidence="14">
    <location>
        <begin position="447"/>
        <end position="470"/>
    </location>
</feature>
<keyword evidence="4 13" id="KW-0547">Nucleotide-binding</keyword>
<dbReference type="RefSeq" id="WP_111113520.1">
    <property type="nucleotide sequence ID" value="NZ_LXXM01000217.1"/>
</dbReference>
<dbReference type="FunFam" id="1.10.860.10:FF:000001">
    <property type="entry name" value="Replicative DNA helicase"/>
    <property type="match status" value="1"/>
</dbReference>
<dbReference type="SUPFAM" id="SSF52540">
    <property type="entry name" value="P-loop containing nucleoside triphosphate hydrolases"/>
    <property type="match status" value="1"/>
</dbReference>
<dbReference type="SUPFAM" id="SSF48024">
    <property type="entry name" value="N-terminal domain of DnaB helicase"/>
    <property type="match status" value="1"/>
</dbReference>
<dbReference type="Gene3D" id="1.10.860.10">
    <property type="entry name" value="DNAb Helicase, Chain A"/>
    <property type="match status" value="1"/>
</dbReference>
<sequence length="470" mass="51776">MNAVLADFPHDDLRQLPQSRDAEQSVLGALMLDPEGFPKVSEWLKAEDFYGRDHQLIYTSIVDLAASNKPFDPVTMGDWFAERGELEMVGDGAYLIELAATTHSAANVVAYAEIVKGKATQRRLIEIGAQLSAKGFNPEGEDASVIVADATQALSEIASIRRGSVKGAKEIGRRWYQELASRVENNGQALGLLTPWTGFNRRTRGLQDGHLIIVAGRPSMGKSAWAINVAVAAALRGKRCLVFNLEMTDTSIYNRGIASLANVPLAWLQQPGEQDDENWSKVTQATKQLNASGLLIDDTAGLSEQQIVARCRRERMKAPIGLVVVDHLHLMPLPGKTRETVEIGHITAGFKKLAKELCCPVVLLSQLNRSLETRQNKRPQMSDLRESGNIEQDADLIVFLYRDDYYSEREGVRSSLDGFVEMIIAKQREGETGRAWGRNALAYGRIDDYDGEDPVIPQQQSGGKRSGGMD</sequence>
<keyword evidence="2 13" id="KW-0639">Primosome</keyword>
<evidence type="ECO:0000256" key="6">
    <source>
        <dbReference type="ARBA" id="ARBA00022806"/>
    </source>
</evidence>
<dbReference type="Pfam" id="PF00772">
    <property type="entry name" value="DnaB"/>
    <property type="match status" value="1"/>
</dbReference>
<keyword evidence="9" id="KW-0413">Isomerase</keyword>
<evidence type="ECO:0000256" key="12">
    <source>
        <dbReference type="NCBIfam" id="TIGR00665"/>
    </source>
</evidence>
<keyword evidence="5 13" id="KW-0378">Hydrolase</keyword>
<proteinExistence type="inferred from homology"/>
<evidence type="ECO:0000256" key="2">
    <source>
        <dbReference type="ARBA" id="ARBA00022515"/>
    </source>
</evidence>
<evidence type="ECO:0000256" key="10">
    <source>
        <dbReference type="ARBA" id="ARBA00044932"/>
    </source>
</evidence>
<dbReference type="Pfam" id="PF03796">
    <property type="entry name" value="DnaB_C"/>
    <property type="match status" value="1"/>
</dbReference>
<dbReference type="GO" id="GO:0016887">
    <property type="term" value="F:ATP hydrolysis activity"/>
    <property type="evidence" value="ECO:0007669"/>
    <property type="project" value="RHEA"/>
</dbReference>
<reference evidence="16 17" key="1">
    <citation type="submission" date="2016-05" db="EMBL/GenBank/DDBJ databases">
        <authorList>
            <person name="Lavstsen T."/>
            <person name="Jespersen J.S."/>
        </authorList>
    </citation>
    <scope>NUCLEOTIDE SEQUENCE [LARGE SCALE GENOMIC DNA]</scope>
    <source>
        <strain evidence="16 17">SM-5815</strain>
    </source>
</reference>
<dbReference type="InterPro" id="IPR016136">
    <property type="entry name" value="DNA_helicase_N/primase_C"/>
</dbReference>
<dbReference type="GO" id="GO:0003677">
    <property type="term" value="F:DNA binding"/>
    <property type="evidence" value="ECO:0007669"/>
    <property type="project" value="UniProtKB-UniRule"/>
</dbReference>
<dbReference type="GO" id="GO:0005524">
    <property type="term" value="F:ATP binding"/>
    <property type="evidence" value="ECO:0007669"/>
    <property type="project" value="UniProtKB-UniRule"/>
</dbReference>
<evidence type="ECO:0000313" key="16">
    <source>
        <dbReference type="EMBL" id="PZS88171.1"/>
    </source>
</evidence>
<dbReference type="EMBL" id="LXXM01000217">
    <property type="protein sequence ID" value="PZS88171.1"/>
    <property type="molecule type" value="Genomic_DNA"/>
</dbReference>
<dbReference type="NCBIfam" id="TIGR00665">
    <property type="entry name" value="DnaB"/>
    <property type="match status" value="1"/>
</dbReference>
<organism evidence="16 17">
    <name type="scientific">Stenotrophomonas maltophilia</name>
    <name type="common">Pseudomonas maltophilia</name>
    <name type="synonym">Xanthomonas maltophilia</name>
    <dbReference type="NCBI Taxonomy" id="40324"/>
    <lineage>
        <taxon>Bacteria</taxon>
        <taxon>Pseudomonadati</taxon>
        <taxon>Pseudomonadota</taxon>
        <taxon>Gammaproteobacteria</taxon>
        <taxon>Lysobacterales</taxon>
        <taxon>Lysobacteraceae</taxon>
        <taxon>Stenotrophomonas</taxon>
        <taxon>Stenotrophomonas maltophilia group</taxon>
    </lineage>
</organism>
<comment type="function">
    <text evidence="10 13">The main replicative DNA helicase, it participates in initiation and elongation during chromosome replication. Travels ahead of the DNA replisome, separating dsDNA into templates for DNA synthesis. A processive ATP-dependent 5'-3' DNA helicase it has DNA-dependent ATPase activity.</text>
</comment>
<name>A0A2W6HXP3_STEMA</name>
<evidence type="ECO:0000256" key="5">
    <source>
        <dbReference type="ARBA" id="ARBA00022801"/>
    </source>
</evidence>
<evidence type="ECO:0000256" key="7">
    <source>
        <dbReference type="ARBA" id="ARBA00022840"/>
    </source>
</evidence>
<evidence type="ECO:0000256" key="14">
    <source>
        <dbReference type="SAM" id="MobiDB-lite"/>
    </source>
</evidence>
<dbReference type="GO" id="GO:0006269">
    <property type="term" value="P:DNA replication, synthesis of primer"/>
    <property type="evidence" value="ECO:0007669"/>
    <property type="project" value="UniProtKB-UniRule"/>
</dbReference>
<evidence type="ECO:0000259" key="15">
    <source>
        <dbReference type="PROSITE" id="PS51199"/>
    </source>
</evidence>
<comment type="caution">
    <text evidence="16">The sequence shown here is derived from an EMBL/GenBank/DDBJ whole genome shotgun (WGS) entry which is preliminary data.</text>
</comment>
<dbReference type="Gene3D" id="3.40.50.300">
    <property type="entry name" value="P-loop containing nucleotide triphosphate hydrolases"/>
    <property type="match status" value="1"/>
</dbReference>
<accession>A0A2W6HXP3</accession>
<evidence type="ECO:0000256" key="1">
    <source>
        <dbReference type="ARBA" id="ARBA00008428"/>
    </source>
</evidence>
<dbReference type="GO" id="GO:0005829">
    <property type="term" value="C:cytosol"/>
    <property type="evidence" value="ECO:0007669"/>
    <property type="project" value="TreeGrafter"/>
</dbReference>
<dbReference type="CDD" id="cd00984">
    <property type="entry name" value="DnaB_C"/>
    <property type="match status" value="1"/>
</dbReference>
<dbReference type="EC" id="5.6.2.3" evidence="12 13"/>
<dbReference type="GO" id="GO:1990077">
    <property type="term" value="C:primosome complex"/>
    <property type="evidence" value="ECO:0007669"/>
    <property type="project" value="UniProtKB-UniRule"/>
</dbReference>
<dbReference type="InterPro" id="IPR007694">
    <property type="entry name" value="DNA_helicase_DnaB-like_C"/>
</dbReference>
<dbReference type="AlphaFoldDB" id="A0A2W6HXP3"/>
<evidence type="ECO:0000256" key="9">
    <source>
        <dbReference type="ARBA" id="ARBA00023235"/>
    </source>
</evidence>
<dbReference type="InterPro" id="IPR036185">
    <property type="entry name" value="DNA_heli_DnaB-like_N_sf"/>
</dbReference>
<feature type="domain" description="SF4 helicase" evidence="15">
    <location>
        <begin position="185"/>
        <end position="453"/>
    </location>
</feature>
<dbReference type="PROSITE" id="PS51199">
    <property type="entry name" value="SF4_HELICASE"/>
    <property type="match status" value="1"/>
</dbReference>
<dbReference type="InterPro" id="IPR007693">
    <property type="entry name" value="DNA_helicase_DnaB-like_N"/>
</dbReference>
<evidence type="ECO:0000256" key="13">
    <source>
        <dbReference type="RuleBase" id="RU362085"/>
    </source>
</evidence>
<keyword evidence="7 13" id="KW-0067">ATP-binding</keyword>
<dbReference type="PANTHER" id="PTHR30153">
    <property type="entry name" value="REPLICATIVE DNA HELICASE DNAB"/>
    <property type="match status" value="1"/>
</dbReference>
<dbReference type="InterPro" id="IPR007692">
    <property type="entry name" value="DNA_helicase_DnaB"/>
</dbReference>
<keyword evidence="3 13" id="KW-0235">DNA replication</keyword>
<protein>
    <recommendedName>
        <fullName evidence="12 13">Replicative DNA helicase</fullName>
        <ecNumber evidence="12 13">5.6.2.3</ecNumber>
    </recommendedName>
</protein>
<dbReference type="Proteomes" id="UP000249614">
    <property type="component" value="Unassembled WGS sequence"/>
</dbReference>
<dbReference type="InterPro" id="IPR027417">
    <property type="entry name" value="P-loop_NTPase"/>
</dbReference>
<evidence type="ECO:0000313" key="17">
    <source>
        <dbReference type="Proteomes" id="UP000249614"/>
    </source>
</evidence>